<dbReference type="RefSeq" id="WP_136530355.1">
    <property type="nucleotide sequence ID" value="NZ_STGX01000010.1"/>
</dbReference>
<keyword evidence="9" id="KW-1185">Reference proteome</keyword>
<dbReference type="SUPFAM" id="SSF52540">
    <property type="entry name" value="P-loop containing nucleoside triphosphate hydrolases"/>
    <property type="match status" value="1"/>
</dbReference>
<evidence type="ECO:0000256" key="5">
    <source>
        <dbReference type="ARBA" id="ARBA00022840"/>
    </source>
</evidence>
<dbReference type="InterPro" id="IPR041679">
    <property type="entry name" value="DNA2/NAM7-like_C"/>
</dbReference>
<dbReference type="InterPro" id="IPR047187">
    <property type="entry name" value="SF1_C_Upf1"/>
</dbReference>
<comment type="similarity">
    <text evidence="1">Belongs to the DNA2/NAM7 helicase family.</text>
</comment>
<reference evidence="8 9" key="1">
    <citation type="journal article" date="2018" name="Int. J. Syst. Evol. Microbiol.">
        <title>Glycomyces paridis sp. nov., isolated from the medicinal plant Paris polyphylla.</title>
        <authorList>
            <person name="Fang X.M."/>
            <person name="Bai J.L."/>
            <person name="Su J."/>
            <person name="Zhao L.L."/>
            <person name="Liu H.Y."/>
            <person name="Ma B.P."/>
            <person name="Zhang Y.Q."/>
            <person name="Yu L.Y."/>
        </authorList>
    </citation>
    <scope>NUCLEOTIDE SEQUENCE [LARGE SCALE GENOMIC DNA]</scope>
    <source>
        <strain evidence="8 9">CPCC 204357</strain>
    </source>
</reference>
<evidence type="ECO:0000259" key="7">
    <source>
        <dbReference type="SMART" id="SM00382"/>
    </source>
</evidence>
<evidence type="ECO:0000256" key="4">
    <source>
        <dbReference type="ARBA" id="ARBA00022806"/>
    </source>
</evidence>
<dbReference type="PANTHER" id="PTHR43788">
    <property type="entry name" value="DNA2/NAM7 HELICASE FAMILY MEMBER"/>
    <property type="match status" value="1"/>
</dbReference>
<dbReference type="GO" id="GO:0016787">
    <property type="term" value="F:hydrolase activity"/>
    <property type="evidence" value="ECO:0007669"/>
    <property type="project" value="UniProtKB-KW"/>
</dbReference>
<dbReference type="EMBL" id="STGX01000010">
    <property type="protein sequence ID" value="THV27549.1"/>
    <property type="molecule type" value="Genomic_DNA"/>
</dbReference>
<evidence type="ECO:0000256" key="1">
    <source>
        <dbReference type="ARBA" id="ARBA00007913"/>
    </source>
</evidence>
<dbReference type="Proteomes" id="UP000305792">
    <property type="component" value="Unassembled WGS sequence"/>
</dbReference>
<comment type="caution">
    <text evidence="8">The sequence shown here is derived from an EMBL/GenBank/DDBJ whole genome shotgun (WGS) entry which is preliminary data.</text>
</comment>
<proteinExistence type="inferred from homology"/>
<evidence type="ECO:0000256" key="2">
    <source>
        <dbReference type="ARBA" id="ARBA00022741"/>
    </source>
</evidence>
<keyword evidence="5" id="KW-0067">ATP-binding</keyword>
<dbReference type="SMART" id="SM00382">
    <property type="entry name" value="AAA"/>
    <property type="match status" value="1"/>
</dbReference>
<dbReference type="InterPro" id="IPR050534">
    <property type="entry name" value="Coronavir_polyprotein_1ab"/>
</dbReference>
<evidence type="ECO:0000256" key="3">
    <source>
        <dbReference type="ARBA" id="ARBA00022801"/>
    </source>
</evidence>
<dbReference type="InterPro" id="IPR027417">
    <property type="entry name" value="P-loop_NTPase"/>
</dbReference>
<keyword evidence="3" id="KW-0378">Hydrolase</keyword>
<dbReference type="Pfam" id="PF13087">
    <property type="entry name" value="AAA_12"/>
    <property type="match status" value="1"/>
</dbReference>
<dbReference type="InterPro" id="IPR003593">
    <property type="entry name" value="AAA+_ATPase"/>
</dbReference>
<dbReference type="Gene3D" id="3.40.50.300">
    <property type="entry name" value="P-loop containing nucleotide triphosphate hydrolases"/>
    <property type="match status" value="2"/>
</dbReference>
<gene>
    <name evidence="8" type="ORF">E9998_14140</name>
</gene>
<dbReference type="PANTHER" id="PTHR43788:SF8">
    <property type="entry name" value="DNA-BINDING PROTEIN SMUBP-2"/>
    <property type="match status" value="1"/>
</dbReference>
<name>A0A4S8PGN8_9ACTN</name>
<dbReference type="GO" id="GO:0005524">
    <property type="term" value="F:ATP binding"/>
    <property type="evidence" value="ECO:0007669"/>
    <property type="project" value="UniProtKB-KW"/>
</dbReference>
<feature type="region of interest" description="Disordered" evidence="6">
    <location>
        <begin position="308"/>
        <end position="330"/>
    </location>
</feature>
<organism evidence="8 9">
    <name type="scientific">Glycomyces paridis</name>
    <dbReference type="NCBI Taxonomy" id="2126555"/>
    <lineage>
        <taxon>Bacteria</taxon>
        <taxon>Bacillati</taxon>
        <taxon>Actinomycetota</taxon>
        <taxon>Actinomycetes</taxon>
        <taxon>Glycomycetales</taxon>
        <taxon>Glycomycetaceae</taxon>
        <taxon>Glycomyces</taxon>
    </lineage>
</organism>
<sequence>MTARVLAALADLAPVAKQTAWGRIGASAVWDGGMGTVAGAEALAAHDELHRDERSLRQGFAIVMGRMEVDGKTRQVTVPLATRPIRLEPAQTRPWDLKVVPAGDIAVHPALEDTEHAAKLAAAFDPDRPAELLDDPAWLLDAARTAGFPAERVEVRAAKPNGAGVVLARPVVYIADETEAAPIARSLKDWAARPGLDATALAAAYGIGTAFEGAADTEPEAAEDEPPRCPLPLSREQAAAVLLARRGPVTVVTGAPGCGKSHTLAAIALDAVAAGQSVLIATQSVHAADVLGQLLARHPGPAPIHFGDSEHQGAQTIDAEQRGDRKAAERDATAAADALAHRARIEAEITTGLDLERRRLRAQDAPVFLVDDFPLLREADLDAVEALAATAHAEGGGWWRRWRRRRARARLTVLTGAEGTPDALRRALDTARDVQAAGTLAARGGLDLAPMWRALEAADTESAQAVGAALRSRPAADRNRRAARRSLAALDLALRNGRRAYRGKMLEGVDAGALLSAAPLWIGTVADAEAVLPPTAGLFDLVILDEASHINQLRAAPVLARARRAVVAGDPRQLRFVSFAADDRLHDVLDRHGLREFESRLDTGRVSAYDLARGAGPAVELTEHHRSVPHLIGFSAARFYGGRVAPVTTHPRNHEADAITVHRVEAKRANAKGVIPAEVDRALDLLAELVERGDRGLAVLSPFRAQAEAVEAAIVRRFDLETLRERRIRSGTVHAFQGSEAETVIAALGAAEGDPAGRRRFLAGPNLFNVMITRARSHLHIVTALDDPGGLVGDFLAYADRPPKSPEGGTGAGPWTASLAAALKGGDAAVRLDYPVGHWSVDLVLGEGEASIGVLCGVHPEGPQAHLDRHRALRRAGWHLADAFPSAYGDDPSRAAVALLADLGAR</sequence>
<dbReference type="CDD" id="cd18808">
    <property type="entry name" value="SF1_C_Upf1"/>
    <property type="match status" value="1"/>
</dbReference>
<protein>
    <recommendedName>
        <fullName evidence="7">AAA+ ATPase domain-containing protein</fullName>
    </recommendedName>
</protein>
<keyword evidence="4" id="KW-0347">Helicase</keyword>
<dbReference type="InterPro" id="IPR041677">
    <property type="entry name" value="DNA2/NAM7_AAA_11"/>
</dbReference>
<dbReference type="OrthoDB" id="3197455at2"/>
<evidence type="ECO:0000256" key="6">
    <source>
        <dbReference type="SAM" id="MobiDB-lite"/>
    </source>
</evidence>
<evidence type="ECO:0000313" key="9">
    <source>
        <dbReference type="Proteomes" id="UP000305792"/>
    </source>
</evidence>
<accession>A0A4S8PGN8</accession>
<feature type="domain" description="AAA+ ATPase" evidence="7">
    <location>
        <begin position="246"/>
        <end position="607"/>
    </location>
</feature>
<evidence type="ECO:0000313" key="8">
    <source>
        <dbReference type="EMBL" id="THV27549.1"/>
    </source>
</evidence>
<dbReference type="AlphaFoldDB" id="A0A4S8PGN8"/>
<dbReference type="Pfam" id="PF13086">
    <property type="entry name" value="AAA_11"/>
    <property type="match status" value="1"/>
</dbReference>
<keyword evidence="2" id="KW-0547">Nucleotide-binding</keyword>
<dbReference type="GO" id="GO:0043139">
    <property type="term" value="F:5'-3' DNA helicase activity"/>
    <property type="evidence" value="ECO:0007669"/>
    <property type="project" value="TreeGrafter"/>
</dbReference>
<feature type="compositionally biased region" description="Basic and acidic residues" evidence="6">
    <location>
        <begin position="319"/>
        <end position="330"/>
    </location>
</feature>